<accession>A0A7Z1AE34</accession>
<protein>
    <submittedName>
        <fullName evidence="1">Uncharacterized protein</fullName>
    </submittedName>
</protein>
<dbReference type="AlphaFoldDB" id="A0A7Z1AE34"/>
<sequence length="111" mass="12808">MIKLIIKGWSDECAWLSRDNWSHLDYCQRLYHCTSLRGMALNCAAESLLNRESCTLELVSRERAEALIFILASCGAQFDLKFLRPQKVISLELYRRRAEIKTVTQAIADAR</sequence>
<reference evidence="1 2" key="1">
    <citation type="submission" date="2016-06" db="EMBL/GenBank/DDBJ databases">
        <title>Genome sequence of endosymbiont of Candidatus Endolucinida thiodiazotropha.</title>
        <authorList>
            <person name="Poehlein A."/>
            <person name="Koenig S."/>
            <person name="Heiden S.E."/>
            <person name="Thuermer A."/>
            <person name="Voget S."/>
            <person name="Daniel R."/>
            <person name="Markert S."/>
            <person name="Gros O."/>
            <person name="Schweder T."/>
        </authorList>
    </citation>
    <scope>NUCLEOTIDE SEQUENCE [LARGE SCALE GENOMIC DNA]</scope>
    <source>
        <strain evidence="1 2">COS</strain>
    </source>
</reference>
<organism evidence="1 2">
    <name type="scientific">Candidatus Thiodiazotropha endolucinida</name>
    <dbReference type="NCBI Taxonomy" id="1655433"/>
    <lineage>
        <taxon>Bacteria</taxon>
        <taxon>Pseudomonadati</taxon>
        <taxon>Pseudomonadota</taxon>
        <taxon>Gammaproteobacteria</taxon>
        <taxon>Chromatiales</taxon>
        <taxon>Sedimenticolaceae</taxon>
        <taxon>Candidatus Thiodiazotropha</taxon>
    </lineage>
</organism>
<comment type="caution">
    <text evidence="1">The sequence shown here is derived from an EMBL/GenBank/DDBJ whole genome shotgun (WGS) entry which is preliminary data.</text>
</comment>
<dbReference type="RefSeq" id="WP_154723203.1">
    <property type="nucleotide sequence ID" value="NZ_MARB01000030.1"/>
</dbReference>
<name>A0A7Z1AE34_9GAMM</name>
<proteinExistence type="predicted"/>
<gene>
    <name evidence="1" type="ORF">CODIS_37840</name>
</gene>
<dbReference type="OrthoDB" id="6896796at2"/>
<evidence type="ECO:0000313" key="1">
    <source>
        <dbReference type="EMBL" id="ODJ85978.1"/>
    </source>
</evidence>
<keyword evidence="2" id="KW-1185">Reference proteome</keyword>
<dbReference type="Proteomes" id="UP000094769">
    <property type="component" value="Unassembled WGS sequence"/>
</dbReference>
<evidence type="ECO:0000313" key="2">
    <source>
        <dbReference type="Proteomes" id="UP000094769"/>
    </source>
</evidence>
<dbReference type="EMBL" id="MARB01000030">
    <property type="protein sequence ID" value="ODJ85978.1"/>
    <property type="molecule type" value="Genomic_DNA"/>
</dbReference>